<dbReference type="Gene3D" id="2.60.200.20">
    <property type="match status" value="1"/>
</dbReference>
<evidence type="ECO:0000259" key="2">
    <source>
        <dbReference type="PROSITE" id="PS50006"/>
    </source>
</evidence>
<feature type="compositionally biased region" description="Pro residues" evidence="1">
    <location>
        <begin position="312"/>
        <end position="322"/>
    </location>
</feature>
<dbReference type="InterPro" id="IPR008984">
    <property type="entry name" value="SMAD_FHA_dom_sf"/>
</dbReference>
<proteinExistence type="predicted"/>
<dbReference type="EMBL" id="CP022098">
    <property type="protein sequence ID" value="ATB37535.1"/>
    <property type="molecule type" value="Genomic_DNA"/>
</dbReference>
<dbReference type="SMART" id="SM00240">
    <property type="entry name" value="FHA"/>
    <property type="match status" value="1"/>
</dbReference>
<dbReference type="RefSeq" id="WP_095985843.1">
    <property type="nucleotide sequence ID" value="NZ_CP022098.1"/>
</dbReference>
<dbReference type="AlphaFoldDB" id="A0A250J0N5"/>
<dbReference type="Proteomes" id="UP000217257">
    <property type="component" value="Chromosome"/>
</dbReference>
<dbReference type="PROSITE" id="PS50006">
    <property type="entry name" value="FHA_DOMAIN"/>
    <property type="match status" value="1"/>
</dbReference>
<protein>
    <submittedName>
        <fullName evidence="3">Pkn9 associate protein 1</fullName>
    </submittedName>
</protein>
<feature type="compositionally biased region" description="Basic and acidic residues" evidence="1">
    <location>
        <begin position="295"/>
        <end position="307"/>
    </location>
</feature>
<feature type="region of interest" description="Disordered" evidence="1">
    <location>
        <begin position="1"/>
        <end position="89"/>
    </location>
</feature>
<evidence type="ECO:0000256" key="1">
    <source>
        <dbReference type="SAM" id="MobiDB-lite"/>
    </source>
</evidence>
<feature type="compositionally biased region" description="Acidic residues" evidence="1">
    <location>
        <begin position="28"/>
        <end position="39"/>
    </location>
</feature>
<evidence type="ECO:0000313" key="4">
    <source>
        <dbReference type="Proteomes" id="UP000217257"/>
    </source>
</evidence>
<dbReference type="InterPro" id="IPR000253">
    <property type="entry name" value="FHA_dom"/>
</dbReference>
<gene>
    <name evidence="3" type="ORF">CYFUS_002957</name>
</gene>
<feature type="region of interest" description="Disordered" evidence="1">
    <location>
        <begin position="244"/>
        <end position="325"/>
    </location>
</feature>
<reference evidence="3 4" key="1">
    <citation type="submission" date="2017-06" db="EMBL/GenBank/DDBJ databases">
        <title>Sequencing and comparative analysis of myxobacterial genomes.</title>
        <authorList>
            <person name="Rupp O."/>
            <person name="Goesmann A."/>
            <person name="Sogaard-Andersen L."/>
        </authorList>
    </citation>
    <scope>NUCLEOTIDE SEQUENCE [LARGE SCALE GENOMIC DNA]</scope>
    <source>
        <strain evidence="3 4">DSM 52655</strain>
    </source>
</reference>
<name>A0A250J0N5_9BACT</name>
<feature type="compositionally biased region" description="Basic and acidic residues" evidence="1">
    <location>
        <begin position="244"/>
        <end position="256"/>
    </location>
</feature>
<dbReference type="PANTHER" id="PTHR23308">
    <property type="entry name" value="NUCLEAR INHIBITOR OF PROTEIN PHOSPHATASE-1"/>
    <property type="match status" value="1"/>
</dbReference>
<feature type="compositionally biased region" description="Pro residues" evidence="1">
    <location>
        <begin position="1"/>
        <end position="13"/>
    </location>
</feature>
<dbReference type="CDD" id="cd00060">
    <property type="entry name" value="FHA"/>
    <property type="match status" value="1"/>
</dbReference>
<sequence length="420" mass="45238">MSPPNPKRPPRSAPPSVAEGGETTAPADDVDLPFDDDEVAPLQADDPRPQRVPQFPVGPRRSRRHAAGASRQERDREFPTRFSSGEYEDPGHERACLYVERGPGTGQLVPIKQGVLTLGRASSSDLRLQHPSISRRHAQLTRLGDRLLLKDVGSQNGTYVNRVRLTGERELRSGDEIALGNALLRVRGPGPMPSRRGADGRRASPLRVGLSAQRLILLAAASSGLVAVFLTLSAVRLLRDEPPVEKSEAFRAREPDIEVEVTAEPPAPVPEATPPTASAQALAEEARPAAPTARPGRDTGRAVKEGSVKTAPKPPPPEPHAAPNPDAEAEVLAQYESGHVEAALSLARRERVENLALLLERFQQAWKAGQAALEARDAPAAVRHFTEAHALDRQIAQGWGAYAPRIRQALTQAQAQLKGP</sequence>
<feature type="domain" description="FHA" evidence="2">
    <location>
        <begin position="116"/>
        <end position="165"/>
    </location>
</feature>
<accession>A0A250J0N5</accession>
<dbReference type="Pfam" id="PF00498">
    <property type="entry name" value="FHA"/>
    <property type="match status" value="1"/>
</dbReference>
<feature type="compositionally biased region" description="Low complexity" evidence="1">
    <location>
        <begin position="274"/>
        <end position="294"/>
    </location>
</feature>
<evidence type="ECO:0000313" key="3">
    <source>
        <dbReference type="EMBL" id="ATB37535.1"/>
    </source>
</evidence>
<dbReference type="KEGG" id="cfus:CYFUS_002957"/>
<organism evidence="3 4">
    <name type="scientific">Cystobacter fuscus</name>
    <dbReference type="NCBI Taxonomy" id="43"/>
    <lineage>
        <taxon>Bacteria</taxon>
        <taxon>Pseudomonadati</taxon>
        <taxon>Myxococcota</taxon>
        <taxon>Myxococcia</taxon>
        <taxon>Myxococcales</taxon>
        <taxon>Cystobacterineae</taxon>
        <taxon>Archangiaceae</taxon>
        <taxon>Cystobacter</taxon>
    </lineage>
</organism>
<dbReference type="InterPro" id="IPR050923">
    <property type="entry name" value="Cell_Proc_Reg/RNA_Proc"/>
</dbReference>
<dbReference type="SUPFAM" id="SSF49879">
    <property type="entry name" value="SMAD/FHA domain"/>
    <property type="match status" value="1"/>
</dbReference>